<dbReference type="EMBL" id="CAMXCT030002632">
    <property type="protein sequence ID" value="CAL4786759.1"/>
    <property type="molecule type" value="Genomic_DNA"/>
</dbReference>
<protein>
    <submittedName>
        <fullName evidence="2">Uncharacterized protein</fullName>
    </submittedName>
</protein>
<feature type="chain" id="PRO_5043270926" evidence="1">
    <location>
        <begin position="28"/>
        <end position="517"/>
    </location>
</feature>
<evidence type="ECO:0000256" key="1">
    <source>
        <dbReference type="SAM" id="SignalP"/>
    </source>
</evidence>
<keyword evidence="1" id="KW-0732">Signal</keyword>
<keyword evidence="4" id="KW-1185">Reference proteome</keyword>
<reference evidence="2" key="1">
    <citation type="submission" date="2022-10" db="EMBL/GenBank/DDBJ databases">
        <authorList>
            <person name="Chen Y."/>
            <person name="Dougan E. K."/>
            <person name="Chan C."/>
            <person name="Rhodes N."/>
            <person name="Thang M."/>
        </authorList>
    </citation>
    <scope>NUCLEOTIDE SEQUENCE</scope>
</reference>
<gene>
    <name evidence="2" type="ORF">C1SCF055_LOCUS25642</name>
</gene>
<proteinExistence type="predicted"/>
<evidence type="ECO:0000313" key="4">
    <source>
        <dbReference type="Proteomes" id="UP001152797"/>
    </source>
</evidence>
<evidence type="ECO:0000313" key="2">
    <source>
        <dbReference type="EMBL" id="CAI3999447.1"/>
    </source>
</evidence>
<name>A0A9P1CYM1_9DINO</name>
<accession>A0A9P1CYM1</accession>
<sequence>MTPYSRTQVVLLLVLLVSFLELPPTHEYQVLEFYAGVGRIAAMSKYVGYRSCALDVEYGRERFDKQGKRSPMDINSDSGLVLAIHLLLHSEFEAAVAVLAVVCSSMVPVNRGSTDRSFMTPLGNEYFLAVRKSNKLTSRSVLCMLLLVALGGTYLMENPVNSLVALHPRYVWFCARLQELGIPTYKIAFWMRKYKAMSYKRTWIWSISSQICSLDLGSLTASERQGCTATTTRYRDKNGKLKFKGNSNLKRSQQYTYKFASKIVQLVPKIRKDTKTKPIPIQVQQDSFQNLFANMNFSDECRAWDAGISLVKMETGMDPLRASDAAIAEELAKLQDMLQHVAMIGAPEEPPRNDYQDVSADVGNDSMESLDHELCHDDPYDYGFFHQADEVGATADDCADMWQTLQAALNEVAELRATPPKPKESFIRRCRRKIEFINEQDLYAEGEFLSEQDLIEQEYKETRINAIKAECAKRKGWIRRDRYEKHVKLYWVETKLGGKNLQLSCIHRHANQHLKLS</sequence>
<organism evidence="2">
    <name type="scientific">Cladocopium goreaui</name>
    <dbReference type="NCBI Taxonomy" id="2562237"/>
    <lineage>
        <taxon>Eukaryota</taxon>
        <taxon>Sar</taxon>
        <taxon>Alveolata</taxon>
        <taxon>Dinophyceae</taxon>
        <taxon>Suessiales</taxon>
        <taxon>Symbiodiniaceae</taxon>
        <taxon>Cladocopium</taxon>
    </lineage>
</organism>
<comment type="caution">
    <text evidence="2">The sequence shown here is derived from an EMBL/GenBank/DDBJ whole genome shotgun (WGS) entry which is preliminary data.</text>
</comment>
<dbReference type="EMBL" id="CAMXCT010002632">
    <property type="protein sequence ID" value="CAI3999447.1"/>
    <property type="molecule type" value="Genomic_DNA"/>
</dbReference>
<dbReference type="EMBL" id="CAMXCT020002632">
    <property type="protein sequence ID" value="CAL1152822.1"/>
    <property type="molecule type" value="Genomic_DNA"/>
</dbReference>
<dbReference type="AlphaFoldDB" id="A0A9P1CYM1"/>
<dbReference type="Proteomes" id="UP001152797">
    <property type="component" value="Unassembled WGS sequence"/>
</dbReference>
<reference evidence="3 4" key="2">
    <citation type="submission" date="2024-05" db="EMBL/GenBank/DDBJ databases">
        <authorList>
            <person name="Chen Y."/>
            <person name="Shah S."/>
            <person name="Dougan E. K."/>
            <person name="Thang M."/>
            <person name="Chan C."/>
        </authorList>
    </citation>
    <scope>NUCLEOTIDE SEQUENCE [LARGE SCALE GENOMIC DNA]</scope>
</reference>
<feature type="signal peptide" evidence="1">
    <location>
        <begin position="1"/>
        <end position="27"/>
    </location>
</feature>
<evidence type="ECO:0000313" key="3">
    <source>
        <dbReference type="EMBL" id="CAL4786759.1"/>
    </source>
</evidence>